<gene>
    <name evidence="1" type="ORF">WJX72_000272</name>
</gene>
<dbReference type="EMBL" id="JALJOR010000002">
    <property type="protein sequence ID" value="KAK9823102.1"/>
    <property type="molecule type" value="Genomic_DNA"/>
</dbReference>
<name>A0AAW1QNY0_9CHLO</name>
<proteinExistence type="predicted"/>
<sequence length="195" mass="21236">MEQCDPRVEFVALGGNITVTAAAWSSRPLVIGRNITITTDDPNQERVLNLGGLRDLFLLQSGGSLTFTQVKVVGVARNSDAPADMKTRFLVRGFGLYPSLAAQPNTTMSFFNTTVEFYSKVWSACPQYTARSLYAVRQYWPDAMQPAVDIIEVNDFKTFLLAPTTNNTDASAGSITVNVQGLRMACVRGPISTTA</sequence>
<dbReference type="AlphaFoldDB" id="A0AAW1QNY0"/>
<keyword evidence="2" id="KW-1185">Reference proteome</keyword>
<comment type="caution">
    <text evidence="1">The sequence shown here is derived from an EMBL/GenBank/DDBJ whole genome shotgun (WGS) entry which is preliminary data.</text>
</comment>
<dbReference type="Proteomes" id="UP001489004">
    <property type="component" value="Unassembled WGS sequence"/>
</dbReference>
<organism evidence="1 2">
    <name type="scientific">[Myrmecia] bisecta</name>
    <dbReference type="NCBI Taxonomy" id="41462"/>
    <lineage>
        <taxon>Eukaryota</taxon>
        <taxon>Viridiplantae</taxon>
        <taxon>Chlorophyta</taxon>
        <taxon>core chlorophytes</taxon>
        <taxon>Trebouxiophyceae</taxon>
        <taxon>Trebouxiales</taxon>
        <taxon>Trebouxiaceae</taxon>
        <taxon>Myrmecia</taxon>
    </lineage>
</organism>
<reference evidence="1 2" key="1">
    <citation type="journal article" date="2024" name="Nat. Commun.">
        <title>Phylogenomics reveals the evolutionary origins of lichenization in chlorophyte algae.</title>
        <authorList>
            <person name="Puginier C."/>
            <person name="Libourel C."/>
            <person name="Otte J."/>
            <person name="Skaloud P."/>
            <person name="Haon M."/>
            <person name="Grisel S."/>
            <person name="Petersen M."/>
            <person name="Berrin J.G."/>
            <person name="Delaux P.M."/>
            <person name="Dal Grande F."/>
            <person name="Keller J."/>
        </authorList>
    </citation>
    <scope>NUCLEOTIDE SEQUENCE [LARGE SCALE GENOMIC DNA]</scope>
    <source>
        <strain evidence="1 2">SAG 2043</strain>
    </source>
</reference>
<evidence type="ECO:0000313" key="1">
    <source>
        <dbReference type="EMBL" id="KAK9823102.1"/>
    </source>
</evidence>
<protein>
    <submittedName>
        <fullName evidence="1">Uncharacterized protein</fullName>
    </submittedName>
</protein>
<accession>A0AAW1QNY0</accession>
<evidence type="ECO:0000313" key="2">
    <source>
        <dbReference type="Proteomes" id="UP001489004"/>
    </source>
</evidence>